<accession>A0ABY2E144</accession>
<comment type="caution">
    <text evidence="1">The sequence shown here is derived from an EMBL/GenBank/DDBJ whole genome shotgun (WGS) entry which is preliminary data.</text>
</comment>
<evidence type="ECO:0000313" key="1">
    <source>
        <dbReference type="EMBL" id="TDE91652.1"/>
    </source>
</evidence>
<evidence type="ECO:0000313" key="2">
    <source>
        <dbReference type="Proteomes" id="UP000504882"/>
    </source>
</evidence>
<reference evidence="1 2" key="1">
    <citation type="submission" date="2019-03" db="EMBL/GenBank/DDBJ databases">
        <title>Genomic features of bacteria from cold environments.</title>
        <authorList>
            <person name="Shen L."/>
        </authorList>
    </citation>
    <scope>NUCLEOTIDE SEQUENCE [LARGE SCALE GENOMIC DNA]</scope>
    <source>
        <strain evidence="2">T3246-1</strain>
    </source>
</reference>
<evidence type="ECO:0008006" key="3">
    <source>
        <dbReference type="Google" id="ProtNLM"/>
    </source>
</evidence>
<proteinExistence type="predicted"/>
<protein>
    <recommendedName>
        <fullName evidence="3">Transcriptional regulator, AbiEi antitoxin, Type IV TA system</fullName>
    </recommendedName>
</protein>
<keyword evidence="2" id="KW-1185">Reference proteome</keyword>
<sequence>MPAEIPSPPELPVVLLTSELTAGSLAHARAHQDLRRVRRGADVELTPSDPAWRRRETVMLARCVAIARTARMRSAFSHVSAALIHGCPIWTPGSLTHVTQAVKPSSGRPADMVRHRSRIPDGEVTSVRGLNVTTLERTILDCVRTVHPRDGLVIADAGMRMLIRPDRRYRERYLPRIEELRERLLTRLEGPDLARGRRRARAVLRAADPYAESAAESVLRWIAISRGLPYPTTQYLVETRKGRFFCDMTWVTRRVYQDGSAAPSLVLHAEFDGEGKYGDDVRAARVVREEKVREDAIREVSGPMVRFMRPDLGNPDDVFARITAAFSRRYVLTLRSRPDLRG</sequence>
<name>A0ABY2E144_9MICO</name>
<dbReference type="Proteomes" id="UP000504882">
    <property type="component" value="Unassembled WGS sequence"/>
</dbReference>
<dbReference type="EMBL" id="SMNA01000007">
    <property type="protein sequence ID" value="TDE91652.1"/>
    <property type="molecule type" value="Genomic_DNA"/>
</dbReference>
<dbReference type="RefSeq" id="WP_133108686.1">
    <property type="nucleotide sequence ID" value="NZ_SMNA01000007.1"/>
</dbReference>
<gene>
    <name evidence="1" type="ORF">EXU48_16085</name>
</gene>
<organism evidence="1 2">
    <name type="scientific">Occultella glacieicola</name>
    <dbReference type="NCBI Taxonomy" id="2518684"/>
    <lineage>
        <taxon>Bacteria</taxon>
        <taxon>Bacillati</taxon>
        <taxon>Actinomycetota</taxon>
        <taxon>Actinomycetes</taxon>
        <taxon>Micrococcales</taxon>
        <taxon>Ruaniaceae</taxon>
        <taxon>Occultella</taxon>
    </lineage>
</organism>